<proteinExistence type="predicted"/>
<dbReference type="CDD" id="cd03023">
    <property type="entry name" value="DsbA_Com1_like"/>
    <property type="match status" value="1"/>
</dbReference>
<dbReference type="OrthoDB" id="9780147at2"/>
<dbReference type="Proteomes" id="UP000698242">
    <property type="component" value="Unassembled WGS sequence"/>
</dbReference>
<evidence type="ECO:0000256" key="1">
    <source>
        <dbReference type="ARBA" id="ARBA00003565"/>
    </source>
</evidence>
<comment type="function">
    <text evidence="1">May be required for disulfide bond formation in some proteins.</text>
</comment>
<dbReference type="InterPro" id="IPR041205">
    <property type="entry name" value="ScsC_N"/>
</dbReference>
<sequence>MRIPYKTFGALALSSALAAPAMATDITQMSDVETEAFGAQVRSYLLENPEVLMEAIAVLEQRQAQQAASSDIDMIEQNRAALFEDESAYVGGNPEGDVTMVEFLDYRCGYCRKAHPEVAELVESDGNIRIIVKEFPILGEESLRGSQFALAVLRMAGGDAYKSVMDKLMTQREAITEDSLRSLAKEEGLDADALIEEMSSPQIAQIIEENRALATRMQINGTPSFIFGDQMVRGYIPLDTMQQIVEEERES</sequence>
<dbReference type="SUPFAM" id="SSF52833">
    <property type="entry name" value="Thioredoxin-like"/>
    <property type="match status" value="1"/>
</dbReference>
<dbReference type="AlphaFoldDB" id="A0A921P1S2"/>
<dbReference type="Pfam" id="PF18312">
    <property type="entry name" value="ScsC_N"/>
    <property type="match status" value="1"/>
</dbReference>
<dbReference type="PANTHER" id="PTHR35272">
    <property type="entry name" value="THIOL:DISULFIDE INTERCHANGE PROTEIN DSBC-RELATED"/>
    <property type="match status" value="1"/>
</dbReference>
<dbReference type="PROSITE" id="PS51352">
    <property type="entry name" value="THIOREDOXIN_2"/>
    <property type="match status" value="1"/>
</dbReference>
<dbReference type="Gene3D" id="3.40.30.10">
    <property type="entry name" value="Glutaredoxin"/>
    <property type="match status" value="1"/>
</dbReference>
<accession>A0A921P1S2</accession>
<gene>
    <name evidence="4" type="ORF">PMES_00140</name>
</gene>
<dbReference type="InterPro" id="IPR036249">
    <property type="entry name" value="Thioredoxin-like_sf"/>
</dbReference>
<evidence type="ECO:0000256" key="2">
    <source>
        <dbReference type="SAM" id="SignalP"/>
    </source>
</evidence>
<feature type="chain" id="PRO_5037295299" evidence="2">
    <location>
        <begin position="24"/>
        <end position="251"/>
    </location>
</feature>
<comment type="caution">
    <text evidence="4">The sequence shown here is derived from an EMBL/GenBank/DDBJ whole genome shotgun (WGS) entry which is preliminary data.</text>
</comment>
<organism evidence="4 5">
    <name type="scientific">Profundibacterium mesophilum KAUST100406-0324</name>
    <dbReference type="NCBI Taxonomy" id="1037889"/>
    <lineage>
        <taxon>Bacteria</taxon>
        <taxon>Pseudomonadati</taxon>
        <taxon>Pseudomonadota</taxon>
        <taxon>Alphaproteobacteria</taxon>
        <taxon>Rhodobacterales</taxon>
        <taxon>Roseobacteraceae</taxon>
        <taxon>Profundibacterium</taxon>
    </lineage>
</organism>
<dbReference type="InterPro" id="IPR013766">
    <property type="entry name" value="Thioredoxin_domain"/>
</dbReference>
<name>A0A921P1S2_9RHOB</name>
<feature type="domain" description="Thioredoxin" evidence="3">
    <location>
        <begin position="58"/>
        <end position="250"/>
    </location>
</feature>
<evidence type="ECO:0000259" key="3">
    <source>
        <dbReference type="PROSITE" id="PS51352"/>
    </source>
</evidence>
<dbReference type="Pfam" id="PF13462">
    <property type="entry name" value="Thioredoxin_4"/>
    <property type="match status" value="1"/>
</dbReference>
<protein>
    <submittedName>
        <fullName evidence="4">DSBA oxidoreductase</fullName>
    </submittedName>
</protein>
<keyword evidence="2" id="KW-0732">Signal</keyword>
<dbReference type="InterPro" id="IPR051470">
    <property type="entry name" value="Thiol:disulfide_interchange"/>
</dbReference>
<dbReference type="RefSeq" id="WP_159963600.1">
    <property type="nucleotide sequence ID" value="NZ_APKE01000001.1"/>
</dbReference>
<reference evidence="4" key="1">
    <citation type="submission" date="2013-03" db="EMBL/GenBank/DDBJ databases">
        <title>Genome Sequence of the Profundibacterium mesophilum strain KAUST100406-0324T from Red Sea, a novel genus in the family Rhodobacteraceae.</title>
        <authorList>
            <person name="Essack M."/>
            <person name="Alam I."/>
            <person name="Lafi F."/>
            <person name="Alawi W."/>
            <person name="Kamanu F."/>
            <person name="Al-Suwailem A."/>
            <person name="Lee O.O."/>
            <person name="Xu Y."/>
            <person name="Bajic V."/>
            <person name="Qian P.-Y."/>
            <person name="Archer J."/>
        </authorList>
    </citation>
    <scope>NUCLEOTIDE SEQUENCE</scope>
    <source>
        <strain evidence="4">KAUST100406-0324</strain>
    </source>
</reference>
<evidence type="ECO:0000313" key="5">
    <source>
        <dbReference type="Proteomes" id="UP000698242"/>
    </source>
</evidence>
<keyword evidence="5" id="KW-1185">Reference proteome</keyword>
<dbReference type="InterPro" id="IPR012336">
    <property type="entry name" value="Thioredoxin-like_fold"/>
</dbReference>
<evidence type="ECO:0000313" key="4">
    <source>
        <dbReference type="EMBL" id="KAF0677633.1"/>
    </source>
</evidence>
<dbReference type="PANTHER" id="PTHR35272:SF3">
    <property type="entry name" value="THIOL:DISULFIDE INTERCHANGE PROTEIN DSBC"/>
    <property type="match status" value="1"/>
</dbReference>
<dbReference type="EMBL" id="APKE01000001">
    <property type="protein sequence ID" value="KAF0677633.1"/>
    <property type="molecule type" value="Genomic_DNA"/>
</dbReference>
<feature type="signal peptide" evidence="2">
    <location>
        <begin position="1"/>
        <end position="23"/>
    </location>
</feature>